<reference evidence="2 3" key="2">
    <citation type="journal article" date="2015" name="Stand. Genomic Sci.">
        <title>The complete genome sequence of the rumen methanogen Methanosarcina barkeri CM1.</title>
        <authorList>
            <person name="Lambie S.C."/>
            <person name="Kelly W.J."/>
            <person name="Leahy S.C."/>
            <person name="Li D."/>
            <person name="Reilly K."/>
            <person name="McAllister T.A."/>
            <person name="Valle E.R."/>
            <person name="Attwood G.T."/>
            <person name="Altermann E."/>
        </authorList>
    </citation>
    <scope>NUCLEOTIDE SEQUENCE [LARGE SCALE GENOMIC DNA]</scope>
    <source>
        <strain evidence="2 3">CM1</strain>
    </source>
</reference>
<dbReference type="EMBL" id="CP008746">
    <property type="protein sequence ID" value="AKJ39277.1"/>
    <property type="molecule type" value="Genomic_DNA"/>
</dbReference>
<feature type="domain" description="Rhamnogalacturonase A/B/Epimerase-like pectate lyase" evidence="1">
    <location>
        <begin position="39"/>
        <end position="110"/>
    </location>
</feature>
<name>A0A0G3CJI5_METBA</name>
<dbReference type="Gene3D" id="2.160.20.10">
    <property type="entry name" value="Single-stranded right-handed beta-helix, Pectin lyase-like"/>
    <property type="match status" value="1"/>
</dbReference>
<protein>
    <submittedName>
        <fullName evidence="2">Cell surface protein</fullName>
    </submittedName>
</protein>
<dbReference type="RefSeq" id="WP_048154368.1">
    <property type="nucleotide sequence ID" value="NZ_CP008746.1"/>
</dbReference>
<accession>A0A0G3CJI5</accession>
<organism evidence="2 3">
    <name type="scientific">Methanosarcina barkeri CM1</name>
    <dbReference type="NCBI Taxonomy" id="796385"/>
    <lineage>
        <taxon>Archaea</taxon>
        <taxon>Methanobacteriati</taxon>
        <taxon>Methanobacteriota</taxon>
        <taxon>Stenosarchaea group</taxon>
        <taxon>Methanomicrobia</taxon>
        <taxon>Methanosarcinales</taxon>
        <taxon>Methanosarcinaceae</taxon>
        <taxon>Methanosarcina</taxon>
    </lineage>
</organism>
<dbReference type="AlphaFoldDB" id="A0A0G3CJI5"/>
<proteinExistence type="predicted"/>
<gene>
    <name evidence="2" type="ORF">MCM1_2260</name>
</gene>
<dbReference type="InterPro" id="IPR011050">
    <property type="entry name" value="Pectin_lyase_fold/virulence"/>
</dbReference>
<evidence type="ECO:0000313" key="3">
    <source>
        <dbReference type="Proteomes" id="UP000035331"/>
    </source>
</evidence>
<dbReference type="Pfam" id="PF12708">
    <property type="entry name" value="Pect-lyase_RHGA_epim"/>
    <property type="match status" value="1"/>
</dbReference>
<dbReference type="SUPFAM" id="SSF51126">
    <property type="entry name" value="Pectin lyase-like"/>
    <property type="match status" value="1"/>
</dbReference>
<dbReference type="Proteomes" id="UP000035331">
    <property type="component" value="Chromosome"/>
</dbReference>
<evidence type="ECO:0000313" key="2">
    <source>
        <dbReference type="EMBL" id="AKJ39277.1"/>
    </source>
</evidence>
<evidence type="ECO:0000259" key="1">
    <source>
        <dbReference type="Pfam" id="PF12708"/>
    </source>
</evidence>
<dbReference type="GeneID" id="42569620"/>
<dbReference type="PATRIC" id="fig|796385.3.peg.2784"/>
<dbReference type="InterPro" id="IPR012334">
    <property type="entry name" value="Pectin_lyas_fold"/>
</dbReference>
<dbReference type="InterPro" id="IPR024535">
    <property type="entry name" value="RHGA/B-epi-like_pectate_lyase"/>
</dbReference>
<reference evidence="3" key="1">
    <citation type="submission" date="2014-06" db="EMBL/GenBank/DDBJ databases">
        <title>The complete genome sequence of Methanosarcina barkeri CM1.</title>
        <authorList>
            <consortium name="Pastoral Greenhouse Gas Research Consortium"/>
            <person name="Lambie S.C."/>
            <person name="Leahy S.C."/>
            <person name="Kelly W.J."/>
            <person name="Li D."/>
            <person name="Reilly K."/>
            <person name="Attwood G.T."/>
            <person name="Altermann E."/>
        </authorList>
    </citation>
    <scope>NUCLEOTIDE SEQUENCE [LARGE SCALE GENOMIC DNA]</scope>
    <source>
        <strain evidence="3">CM1</strain>
    </source>
</reference>
<sequence>MEPKNLIISLLLFICFSSENCSGAIINVDPGTSFNLTGSDDQNVINAAIQSANSGDTVQLESTTFHISSPIIMKSEVALKGNGIGATVIYCDDPGSNFATQNIINCNGITDIEISNFLIDGSWGSLSKMYAASNKCREHEKRVYLSGCSNVVIHDLKMQYSA</sequence>